<sequence length="430" mass="47514">MSGRKRLKRKNSEEDFDADDGDDGMDNDDINKWACHSCTFMNRAAAYRCFVCGTRKGTSTRRSTCNDNVVEMQKTITTMVQKQVEKEKSLKRKERSLLKSATRELSEGVSTKEVKIEEPDIASEKPRTPVPEKQEEVSVENVEIEKCETPTKSKSATAKPPSAKKLTKRTDEDKKSSVATKKAKTTEESVPHIESNVNTELVKEENKKPTPEDSIGPVSSDSLTTNQGEDQSTAQTASTSAPSVVLLPEPTPKISVAETMVVPKALPASIAIPSTSTASVSTHPTEKPKEDSILQHLPERIVKKLNQPSSLNYDLLKVHKRMTGIDPIVAESEAVLLPQDWNRQKVMKELTASFGGNQALSPTTSRQSSETDSSSSEGNRSFETPLNDASIFNSKSCQIPDYMINREAAQKIFIVANGYPAYFEEFPRRV</sequence>
<dbReference type="Bgee" id="WBGene00016937">
    <property type="expression patterns" value="Expressed in pharyngeal muscle cell (C elegans) and 4 other cell types or tissues"/>
</dbReference>
<feature type="compositionally biased region" description="Low complexity" evidence="5">
    <location>
        <begin position="363"/>
        <end position="376"/>
    </location>
</feature>
<dbReference type="GO" id="GO:0003712">
    <property type="term" value="F:transcription coregulator activity"/>
    <property type="evidence" value="ECO:0000318"/>
    <property type="project" value="GO_Central"/>
</dbReference>
<dbReference type="KEGG" id="cel:CELE_C54H2.3"/>
<feature type="compositionally biased region" description="Low complexity" evidence="5">
    <location>
        <begin position="152"/>
        <end position="164"/>
    </location>
</feature>
<dbReference type="InterPro" id="IPR001876">
    <property type="entry name" value="Znf_RanBP2"/>
</dbReference>
<evidence type="ECO:0000256" key="5">
    <source>
        <dbReference type="SAM" id="MobiDB-lite"/>
    </source>
</evidence>
<accession>Q18861</accession>
<dbReference type="AlphaFoldDB" id="Q18861"/>
<reference evidence="7 8" key="1">
    <citation type="journal article" date="1998" name="Science">
        <title>Genome sequence of the nematode C. elegans: a platform for investigating biology.</title>
        <authorList>
            <consortium name="The C. elegans sequencing consortium"/>
            <person name="Sulson J.E."/>
            <person name="Waterston R."/>
        </authorList>
    </citation>
    <scope>NUCLEOTIDE SEQUENCE [LARGE SCALE GENOMIC DNA]</scope>
    <source>
        <strain evidence="7 8">Bristol N2</strain>
    </source>
</reference>
<dbReference type="PaxDb" id="6239-C54H2.3"/>
<evidence type="ECO:0000313" key="7">
    <source>
        <dbReference type="EMBL" id="CCD67141.1"/>
    </source>
</evidence>
<dbReference type="GO" id="GO:0005634">
    <property type="term" value="C:nucleus"/>
    <property type="evidence" value="ECO:0000318"/>
    <property type="project" value="GO_Central"/>
</dbReference>
<dbReference type="CTD" id="180842"/>
<dbReference type="InterPro" id="IPR036443">
    <property type="entry name" value="Znf_RanBP2_sf"/>
</dbReference>
<keyword evidence="1" id="KW-0479">Metal-binding</keyword>
<dbReference type="UCSC" id="C54H2.3">
    <property type="organism name" value="c. elegans"/>
</dbReference>
<dbReference type="GO" id="GO:0008270">
    <property type="term" value="F:zinc ion binding"/>
    <property type="evidence" value="ECO:0007669"/>
    <property type="project" value="UniProtKB-KW"/>
</dbReference>
<evidence type="ECO:0000256" key="1">
    <source>
        <dbReference type="ARBA" id="ARBA00022723"/>
    </source>
</evidence>
<dbReference type="HOGENOM" id="CLU_706441_0_0_1"/>
<dbReference type="AGR" id="WB:WBGene00016937"/>
<dbReference type="SUPFAM" id="SSF90209">
    <property type="entry name" value="Ran binding protein zinc finger-like"/>
    <property type="match status" value="1"/>
</dbReference>
<dbReference type="PANTHER" id="PTHR12920:SF4">
    <property type="entry name" value="GEO03726P1"/>
    <property type="match status" value="1"/>
</dbReference>
<dbReference type="GO" id="GO:0003677">
    <property type="term" value="F:DNA binding"/>
    <property type="evidence" value="ECO:0000318"/>
    <property type="project" value="GO_Central"/>
</dbReference>
<evidence type="ECO:0000313" key="8">
    <source>
        <dbReference type="Proteomes" id="UP000001940"/>
    </source>
</evidence>
<dbReference type="InParanoid" id="Q18861"/>
<dbReference type="EMBL" id="BX284606">
    <property type="protein sequence ID" value="CCD67141.1"/>
    <property type="molecule type" value="Genomic_DNA"/>
</dbReference>
<organism evidence="7 8">
    <name type="scientific">Caenorhabditis elegans</name>
    <dbReference type="NCBI Taxonomy" id="6239"/>
    <lineage>
        <taxon>Eukaryota</taxon>
        <taxon>Metazoa</taxon>
        <taxon>Ecdysozoa</taxon>
        <taxon>Nematoda</taxon>
        <taxon>Chromadorea</taxon>
        <taxon>Rhabditida</taxon>
        <taxon>Rhabditina</taxon>
        <taxon>Rhabditomorpha</taxon>
        <taxon>Rhabditoidea</taxon>
        <taxon>Rhabditidae</taxon>
        <taxon>Peloderinae</taxon>
        <taxon>Caenorhabditis</taxon>
    </lineage>
</organism>
<protein>
    <submittedName>
        <fullName evidence="7">RanBP2-type domain-containing protein</fullName>
    </submittedName>
</protein>
<name>Q18861_CAEEL</name>
<dbReference type="STRING" id="6239.C54H2.3.1"/>
<evidence type="ECO:0000256" key="4">
    <source>
        <dbReference type="PROSITE-ProRule" id="PRU00322"/>
    </source>
</evidence>
<evidence type="ECO:0000313" key="9">
    <source>
        <dbReference type="WormBase" id="C54H2.3"/>
    </source>
</evidence>
<dbReference type="SMR" id="Q18861"/>
<feature type="compositionally biased region" description="Polar residues" evidence="5">
    <location>
        <begin position="217"/>
        <end position="230"/>
    </location>
</feature>
<keyword evidence="3" id="KW-0862">Zinc</keyword>
<dbReference type="WormBase" id="C54H2.3">
    <property type="protein sequence ID" value="CE06985"/>
    <property type="gene ID" value="WBGene00016937"/>
    <property type="gene designation" value="tag-294"/>
</dbReference>
<dbReference type="Gene3D" id="4.10.1060.10">
    <property type="entry name" value="Zinc finger, RanBP2-type"/>
    <property type="match status" value="1"/>
</dbReference>
<feature type="compositionally biased region" description="Basic and acidic residues" evidence="5">
    <location>
        <begin position="99"/>
        <end position="136"/>
    </location>
</feature>
<keyword evidence="2 4" id="KW-0863">Zinc-finger</keyword>
<feature type="region of interest" description="Disordered" evidence="5">
    <location>
        <begin position="99"/>
        <end position="247"/>
    </location>
</feature>
<dbReference type="InterPro" id="IPR039958">
    <property type="entry name" value="RYBP/YAF2"/>
</dbReference>
<evidence type="ECO:0000259" key="6">
    <source>
        <dbReference type="PROSITE" id="PS50199"/>
    </source>
</evidence>
<dbReference type="PRO" id="PR:Q18861"/>
<dbReference type="FunCoup" id="Q18861">
    <property type="interactions" value="412"/>
</dbReference>
<dbReference type="GO" id="GO:0045893">
    <property type="term" value="P:positive regulation of DNA-templated transcription"/>
    <property type="evidence" value="ECO:0007669"/>
    <property type="project" value="InterPro"/>
</dbReference>
<feature type="compositionally biased region" description="Basic and acidic residues" evidence="5">
    <location>
        <begin position="201"/>
        <end position="211"/>
    </location>
</feature>
<feature type="region of interest" description="Disordered" evidence="5">
    <location>
        <begin position="353"/>
        <end position="387"/>
    </location>
</feature>
<feature type="domain" description="RanBP2-type" evidence="6">
    <location>
        <begin position="29"/>
        <end position="58"/>
    </location>
</feature>
<dbReference type="PROSITE" id="PS50199">
    <property type="entry name" value="ZF_RANBP2_2"/>
    <property type="match status" value="1"/>
</dbReference>
<feature type="compositionally biased region" description="Low complexity" evidence="5">
    <location>
        <begin position="231"/>
        <end position="241"/>
    </location>
</feature>
<dbReference type="eggNOG" id="KOG4477">
    <property type="taxonomic scope" value="Eukaryota"/>
</dbReference>
<dbReference type="PROSITE" id="PS01358">
    <property type="entry name" value="ZF_RANBP2_1"/>
    <property type="match status" value="1"/>
</dbReference>
<dbReference type="Proteomes" id="UP000001940">
    <property type="component" value="Chromosome X"/>
</dbReference>
<gene>
    <name evidence="7 9" type="primary">tag-294</name>
    <name evidence="9" type="ORF">C54H2.3</name>
    <name evidence="7" type="ORF">CELE_C54H2.3</name>
</gene>
<proteinExistence type="predicted"/>
<feature type="region of interest" description="Disordered" evidence="5">
    <location>
        <begin position="1"/>
        <end position="23"/>
    </location>
</feature>
<dbReference type="OMA" id="CQIPDYM"/>
<dbReference type="RefSeq" id="NP_508967.1">
    <property type="nucleotide sequence ID" value="NM_076566.4"/>
</dbReference>
<dbReference type="PIR" id="T29608">
    <property type="entry name" value="T29608"/>
</dbReference>
<dbReference type="Pfam" id="PF00641">
    <property type="entry name" value="Zn_ribbon_RanBP"/>
    <property type="match status" value="1"/>
</dbReference>
<evidence type="ECO:0000256" key="2">
    <source>
        <dbReference type="ARBA" id="ARBA00022771"/>
    </source>
</evidence>
<dbReference type="SMART" id="SM00547">
    <property type="entry name" value="ZnF_RBZ"/>
    <property type="match status" value="1"/>
</dbReference>
<dbReference type="GeneID" id="180842"/>
<keyword evidence="8" id="KW-1185">Reference proteome</keyword>
<dbReference type="PANTHER" id="PTHR12920">
    <property type="entry name" value="RYBP AND YAF2-RELATED"/>
    <property type="match status" value="1"/>
</dbReference>
<feature type="compositionally biased region" description="Acidic residues" evidence="5">
    <location>
        <begin position="14"/>
        <end position="23"/>
    </location>
</feature>
<evidence type="ECO:0000256" key="3">
    <source>
        <dbReference type="ARBA" id="ARBA00022833"/>
    </source>
</evidence>
<dbReference type="GO" id="GO:0006355">
    <property type="term" value="P:regulation of DNA-templated transcription"/>
    <property type="evidence" value="ECO:0000318"/>
    <property type="project" value="GO_Central"/>
</dbReference>
<dbReference type="OrthoDB" id="10063208at2759"/>